<dbReference type="PANTHER" id="PTHR42700:SF1">
    <property type="entry name" value="SULFATE ADENYLYLTRANSFERASE"/>
    <property type="match status" value="1"/>
</dbReference>
<dbReference type="EC" id="2.7.1.25" evidence="3"/>
<keyword evidence="3" id="KW-0418">Kinase</keyword>
<dbReference type="PANTHER" id="PTHR42700">
    <property type="entry name" value="SULFATE ADENYLYLTRANSFERASE"/>
    <property type="match status" value="1"/>
</dbReference>
<accession>A0A653A094</accession>
<dbReference type="EMBL" id="UPXX01000003">
    <property type="protein sequence ID" value="VBB41457.1"/>
    <property type="molecule type" value="Genomic_DNA"/>
</dbReference>
<protein>
    <submittedName>
        <fullName evidence="3">Adenylylsulfate kinase</fullName>
        <ecNumber evidence="3">2.7.1.25</ecNumber>
    </submittedName>
</protein>
<evidence type="ECO:0000313" key="3">
    <source>
        <dbReference type="EMBL" id="VBB41457.1"/>
    </source>
</evidence>
<dbReference type="GO" id="GO:0019379">
    <property type="term" value="P:sulfate assimilation, phosphoadenylyl sulfate reduction by phosphoadenylyl-sulfate reductase (thioredoxin)"/>
    <property type="evidence" value="ECO:0007669"/>
    <property type="project" value="TreeGrafter"/>
</dbReference>
<name>A0A653A094_UNCDX</name>
<dbReference type="GO" id="GO:0004781">
    <property type="term" value="F:sulfate adenylyltransferase (ATP) activity"/>
    <property type="evidence" value="ECO:0007669"/>
    <property type="project" value="TreeGrafter"/>
</dbReference>
<evidence type="ECO:0000256" key="1">
    <source>
        <dbReference type="ARBA" id="ARBA00022679"/>
    </source>
</evidence>
<dbReference type="Pfam" id="PF01583">
    <property type="entry name" value="APS_kinase"/>
    <property type="match status" value="1"/>
</dbReference>
<feature type="domain" description="APS kinase" evidence="2">
    <location>
        <begin position="2"/>
        <end position="159"/>
    </location>
</feature>
<dbReference type="AlphaFoldDB" id="A0A653A094"/>
<dbReference type="InterPro" id="IPR050512">
    <property type="entry name" value="Sulf_AdTrans/APS_kinase"/>
</dbReference>
<proteinExistence type="predicted"/>
<gene>
    <name evidence="3" type="ORF">TRIP_B110022</name>
</gene>
<dbReference type="GO" id="GO:0010134">
    <property type="term" value="P:sulfate assimilation via adenylyl sulfate reduction"/>
    <property type="evidence" value="ECO:0007669"/>
    <property type="project" value="TreeGrafter"/>
</dbReference>
<evidence type="ECO:0000259" key="2">
    <source>
        <dbReference type="Pfam" id="PF01583"/>
    </source>
</evidence>
<dbReference type="GO" id="GO:0004020">
    <property type="term" value="F:adenylylsulfate kinase activity"/>
    <property type="evidence" value="ECO:0007669"/>
    <property type="project" value="UniProtKB-EC"/>
</dbReference>
<dbReference type="InterPro" id="IPR027417">
    <property type="entry name" value="P-loop_NTPase"/>
</dbReference>
<dbReference type="SUPFAM" id="SSF52540">
    <property type="entry name" value="P-loop containing nucleoside triphosphate hydrolases"/>
    <property type="match status" value="1"/>
</dbReference>
<dbReference type="InterPro" id="IPR059117">
    <property type="entry name" value="APS_kinase_dom"/>
</dbReference>
<dbReference type="GO" id="GO:0005737">
    <property type="term" value="C:cytoplasm"/>
    <property type="evidence" value="ECO:0007669"/>
    <property type="project" value="TreeGrafter"/>
</dbReference>
<organism evidence="3">
    <name type="scientific">Uncultured Desulfatiglans sp</name>
    <dbReference type="NCBI Taxonomy" id="1748965"/>
    <lineage>
        <taxon>Bacteria</taxon>
        <taxon>Pseudomonadati</taxon>
        <taxon>Thermodesulfobacteriota</taxon>
        <taxon>Desulfobacteria</taxon>
        <taxon>Desulfatiglandales</taxon>
        <taxon>Desulfatiglandaceae</taxon>
        <taxon>Desulfatiglans</taxon>
        <taxon>environmental samples</taxon>
    </lineage>
</organism>
<keyword evidence="1 3" id="KW-0808">Transferase</keyword>
<dbReference type="Gene3D" id="3.40.50.300">
    <property type="entry name" value="P-loop containing nucleotide triphosphate hydrolases"/>
    <property type="match status" value="1"/>
</dbReference>
<reference evidence="3" key="1">
    <citation type="submission" date="2018-07" db="EMBL/GenBank/DDBJ databases">
        <authorList>
            <consortium name="Genoscope - CEA"/>
            <person name="William W."/>
        </authorList>
    </citation>
    <scope>NUCLEOTIDE SEQUENCE</scope>
    <source>
        <strain evidence="3">IK1</strain>
    </source>
</reference>
<sequence>MRPFCIWITGRPGCGKSTVTMGLQALLQAAGIDVVVLNLDRLRRILTPEPSYTEEERSIVYRALALMAHLLVERGAKQVVIDATGHRRRFRDLARSLIPDFAEVYLACSVEVCEAREAGRKSALVQTELYRKARSGRLKGQMPGIDVPYEEPFQPELAIPIGEIAAEEAARRIFDYIERRWGSAPR</sequence>